<organism evidence="2 4">
    <name type="scientific">Adineta steineri</name>
    <dbReference type="NCBI Taxonomy" id="433720"/>
    <lineage>
        <taxon>Eukaryota</taxon>
        <taxon>Metazoa</taxon>
        <taxon>Spiralia</taxon>
        <taxon>Gnathifera</taxon>
        <taxon>Rotifera</taxon>
        <taxon>Eurotatoria</taxon>
        <taxon>Bdelloidea</taxon>
        <taxon>Adinetida</taxon>
        <taxon>Adinetidae</taxon>
        <taxon>Adineta</taxon>
    </lineage>
</organism>
<reference evidence="2" key="1">
    <citation type="submission" date="2021-02" db="EMBL/GenBank/DDBJ databases">
        <authorList>
            <person name="Nowell W R."/>
        </authorList>
    </citation>
    <scope>NUCLEOTIDE SEQUENCE</scope>
</reference>
<dbReference type="Proteomes" id="UP000663868">
    <property type="component" value="Unassembled WGS sequence"/>
</dbReference>
<protein>
    <submittedName>
        <fullName evidence="2">Uncharacterized protein</fullName>
    </submittedName>
</protein>
<proteinExistence type="predicted"/>
<dbReference type="EMBL" id="CAJNOE010000005">
    <property type="protein sequence ID" value="CAF0716959.1"/>
    <property type="molecule type" value="Genomic_DNA"/>
</dbReference>
<dbReference type="Proteomes" id="UP000663844">
    <property type="component" value="Unassembled WGS sequence"/>
</dbReference>
<evidence type="ECO:0000313" key="3">
    <source>
        <dbReference type="EMBL" id="CAF3968876.1"/>
    </source>
</evidence>
<sequence>MSVTGIELRNPDGFEVCCLGTQCTNDNIWIAAPTSLKTPLSITLAVPASCVSQQIYGIRYLWRETPCQFKQAAVYSASDANLPTPPYITIF</sequence>
<dbReference type="EMBL" id="CAJOAZ010000554">
    <property type="protein sequence ID" value="CAF3673454.1"/>
    <property type="molecule type" value="Genomic_DNA"/>
</dbReference>
<name>A0A818SQL4_9BILA</name>
<dbReference type="EMBL" id="CAJOBB010002438">
    <property type="protein sequence ID" value="CAF3968876.1"/>
    <property type="molecule type" value="Genomic_DNA"/>
</dbReference>
<comment type="caution">
    <text evidence="2">The sequence shown here is derived from an EMBL/GenBank/DDBJ whole genome shotgun (WGS) entry which is preliminary data.</text>
</comment>
<gene>
    <name evidence="1" type="ORF">IZO911_LOCUS1256</name>
    <name evidence="3" type="ORF">KXQ929_LOCUS26653</name>
    <name evidence="2" type="ORF">OXD698_LOCUS10415</name>
</gene>
<evidence type="ECO:0000313" key="1">
    <source>
        <dbReference type="EMBL" id="CAF0716959.1"/>
    </source>
</evidence>
<dbReference type="Proteomes" id="UP000663860">
    <property type="component" value="Unassembled WGS sequence"/>
</dbReference>
<accession>A0A818SQL4</accession>
<dbReference type="AlphaFoldDB" id="A0A818SQL4"/>
<evidence type="ECO:0000313" key="4">
    <source>
        <dbReference type="Proteomes" id="UP000663844"/>
    </source>
</evidence>
<evidence type="ECO:0000313" key="2">
    <source>
        <dbReference type="EMBL" id="CAF3673454.1"/>
    </source>
</evidence>